<accession>A0ABZ2M7H6</accession>
<feature type="domain" description="CheW-like" evidence="12">
    <location>
        <begin position="533"/>
        <end position="671"/>
    </location>
</feature>
<protein>
    <recommendedName>
        <fullName evidence="3">Chemotaxis protein CheA</fullName>
        <ecNumber evidence="2">2.7.13.3</ecNumber>
    </recommendedName>
</protein>
<dbReference type="InterPro" id="IPR002545">
    <property type="entry name" value="CheW-lke_dom"/>
</dbReference>
<name>A0ABZ2M7H6_9BACT</name>
<evidence type="ECO:0000256" key="7">
    <source>
        <dbReference type="ARBA" id="ARBA00022741"/>
    </source>
</evidence>
<dbReference type="Pfam" id="PF01584">
    <property type="entry name" value="CheW"/>
    <property type="match status" value="1"/>
</dbReference>
<dbReference type="Pfam" id="PF02895">
    <property type="entry name" value="H-kinase_dim"/>
    <property type="match status" value="1"/>
</dbReference>
<dbReference type="EMBL" id="CP089984">
    <property type="protein sequence ID" value="WXB18456.1"/>
    <property type="molecule type" value="Genomic_DNA"/>
</dbReference>
<evidence type="ECO:0000313" key="14">
    <source>
        <dbReference type="EMBL" id="WXB18456.1"/>
    </source>
</evidence>
<evidence type="ECO:0000256" key="5">
    <source>
        <dbReference type="ARBA" id="ARBA00022553"/>
    </source>
</evidence>
<evidence type="ECO:0000256" key="9">
    <source>
        <dbReference type="ARBA" id="ARBA00035100"/>
    </source>
</evidence>
<comment type="catalytic activity">
    <reaction evidence="1">
        <text>ATP + protein L-histidine = ADP + protein N-phospho-L-histidine.</text>
        <dbReference type="EC" id="2.7.13.3"/>
    </reaction>
</comment>
<dbReference type="InterPro" id="IPR051315">
    <property type="entry name" value="Bact_Chemotaxis_CheA"/>
</dbReference>
<dbReference type="SMART" id="SM00260">
    <property type="entry name" value="CheW"/>
    <property type="match status" value="1"/>
</dbReference>
<dbReference type="InterPro" id="IPR036890">
    <property type="entry name" value="HATPase_C_sf"/>
</dbReference>
<dbReference type="Proteomes" id="UP001370348">
    <property type="component" value="Chromosome"/>
</dbReference>
<dbReference type="PROSITE" id="PS50894">
    <property type="entry name" value="HPT"/>
    <property type="match status" value="1"/>
</dbReference>
<evidence type="ECO:0000259" key="12">
    <source>
        <dbReference type="PROSITE" id="PS50851"/>
    </source>
</evidence>
<dbReference type="RefSeq" id="WP_394828086.1">
    <property type="nucleotide sequence ID" value="NZ_CP089984.1"/>
</dbReference>
<evidence type="ECO:0000256" key="10">
    <source>
        <dbReference type="PROSITE-ProRule" id="PRU00110"/>
    </source>
</evidence>
<evidence type="ECO:0000256" key="6">
    <source>
        <dbReference type="ARBA" id="ARBA00022679"/>
    </source>
</evidence>
<evidence type="ECO:0000256" key="1">
    <source>
        <dbReference type="ARBA" id="ARBA00000085"/>
    </source>
</evidence>
<reference evidence="14 15" key="1">
    <citation type="submission" date="2021-12" db="EMBL/GenBank/DDBJ databases">
        <title>Discovery of the Pendulisporaceae a myxobacterial family with distinct sporulation behavior and unique specialized metabolism.</title>
        <authorList>
            <person name="Garcia R."/>
            <person name="Popoff A."/>
            <person name="Bader C.D."/>
            <person name="Loehr J."/>
            <person name="Walesch S."/>
            <person name="Walt C."/>
            <person name="Boldt J."/>
            <person name="Bunk B."/>
            <person name="Haeckl F.J.F.P.J."/>
            <person name="Gunesch A.P."/>
            <person name="Birkelbach J."/>
            <person name="Nuebel U."/>
            <person name="Pietschmann T."/>
            <person name="Bach T."/>
            <person name="Mueller R."/>
        </authorList>
    </citation>
    <scope>NUCLEOTIDE SEQUENCE [LARGE SCALE GENOMIC DNA]</scope>
    <source>
        <strain evidence="14 15">MSr11954</strain>
    </source>
</reference>
<dbReference type="PROSITE" id="PS50109">
    <property type="entry name" value="HIS_KIN"/>
    <property type="match status" value="1"/>
</dbReference>
<keyword evidence="8" id="KW-0418">Kinase</keyword>
<dbReference type="InterPro" id="IPR036641">
    <property type="entry name" value="HPT_dom_sf"/>
</dbReference>
<dbReference type="InterPro" id="IPR005467">
    <property type="entry name" value="His_kinase_dom"/>
</dbReference>
<comment type="function">
    <text evidence="9">Involved in the transmission of sensory signals from the chemoreceptors to the flagellar motors. CheA is autophosphorylated; it can transfer its phosphate group to either CheB or CheY.</text>
</comment>
<proteinExistence type="predicted"/>
<keyword evidence="7" id="KW-0547">Nucleotide-binding</keyword>
<dbReference type="InterPro" id="IPR004105">
    <property type="entry name" value="CheA-like_dim"/>
</dbReference>
<dbReference type="Gene3D" id="2.30.30.40">
    <property type="entry name" value="SH3 Domains"/>
    <property type="match status" value="1"/>
</dbReference>
<keyword evidence="4" id="KW-0145">Chemotaxis</keyword>
<dbReference type="SMART" id="SM01231">
    <property type="entry name" value="H-kinase_dim"/>
    <property type="match status" value="1"/>
</dbReference>
<dbReference type="InterPro" id="IPR008207">
    <property type="entry name" value="Sig_transdc_His_kin_Hpt_dom"/>
</dbReference>
<evidence type="ECO:0000256" key="4">
    <source>
        <dbReference type="ARBA" id="ARBA00022500"/>
    </source>
</evidence>
<dbReference type="PANTHER" id="PTHR43395">
    <property type="entry name" value="SENSOR HISTIDINE KINASE CHEA"/>
    <property type="match status" value="1"/>
</dbReference>
<evidence type="ECO:0000313" key="15">
    <source>
        <dbReference type="Proteomes" id="UP001370348"/>
    </source>
</evidence>
<dbReference type="SUPFAM" id="SSF50341">
    <property type="entry name" value="CheW-like"/>
    <property type="match status" value="1"/>
</dbReference>
<feature type="domain" description="HPt" evidence="13">
    <location>
        <begin position="3"/>
        <end position="111"/>
    </location>
</feature>
<dbReference type="Gene3D" id="1.20.120.160">
    <property type="entry name" value="HPT domain"/>
    <property type="match status" value="1"/>
</dbReference>
<dbReference type="SUPFAM" id="SSF47226">
    <property type="entry name" value="Histidine-containing phosphotransfer domain, HPT domain"/>
    <property type="match status" value="1"/>
</dbReference>
<dbReference type="PROSITE" id="PS50851">
    <property type="entry name" value="CHEW"/>
    <property type="match status" value="1"/>
</dbReference>
<keyword evidence="5 10" id="KW-0597">Phosphoprotein</keyword>
<dbReference type="PRINTS" id="PR00344">
    <property type="entry name" value="BCTRLSENSOR"/>
</dbReference>
<evidence type="ECO:0000256" key="2">
    <source>
        <dbReference type="ARBA" id="ARBA00012438"/>
    </source>
</evidence>
<dbReference type="InterPro" id="IPR003594">
    <property type="entry name" value="HATPase_dom"/>
</dbReference>
<dbReference type="InterPro" id="IPR036061">
    <property type="entry name" value="CheW-like_dom_sf"/>
</dbReference>
<evidence type="ECO:0000259" key="13">
    <source>
        <dbReference type="PROSITE" id="PS50894"/>
    </source>
</evidence>
<feature type="domain" description="Histidine kinase" evidence="11">
    <location>
        <begin position="291"/>
        <end position="531"/>
    </location>
</feature>
<dbReference type="EC" id="2.7.13.3" evidence="2"/>
<organism evidence="14 15">
    <name type="scientific">Pendulispora albinea</name>
    <dbReference type="NCBI Taxonomy" id="2741071"/>
    <lineage>
        <taxon>Bacteria</taxon>
        <taxon>Pseudomonadati</taxon>
        <taxon>Myxococcota</taxon>
        <taxon>Myxococcia</taxon>
        <taxon>Myxococcales</taxon>
        <taxon>Sorangiineae</taxon>
        <taxon>Pendulisporaceae</taxon>
        <taxon>Pendulispora</taxon>
    </lineage>
</organism>
<evidence type="ECO:0000256" key="3">
    <source>
        <dbReference type="ARBA" id="ARBA00021495"/>
    </source>
</evidence>
<dbReference type="Pfam" id="PF02518">
    <property type="entry name" value="HATPase_c"/>
    <property type="match status" value="1"/>
</dbReference>
<evidence type="ECO:0000259" key="11">
    <source>
        <dbReference type="PROSITE" id="PS50109"/>
    </source>
</evidence>
<dbReference type="PANTHER" id="PTHR43395:SF10">
    <property type="entry name" value="CHEMOTAXIS PROTEIN CHEA"/>
    <property type="match status" value="1"/>
</dbReference>
<feature type="modified residue" description="Phosphohistidine" evidence="10">
    <location>
        <position position="54"/>
    </location>
</feature>
<dbReference type="Gene3D" id="3.30.565.10">
    <property type="entry name" value="Histidine kinase-like ATPase, C-terminal domain"/>
    <property type="match status" value="1"/>
</dbReference>
<dbReference type="SMART" id="SM00073">
    <property type="entry name" value="HPT"/>
    <property type="match status" value="1"/>
</dbReference>
<dbReference type="CDD" id="cd00088">
    <property type="entry name" value="HPT"/>
    <property type="match status" value="1"/>
</dbReference>
<dbReference type="Pfam" id="PF01627">
    <property type="entry name" value="Hpt"/>
    <property type="match status" value="1"/>
</dbReference>
<gene>
    <name evidence="14" type="ORF">LZC94_14585</name>
</gene>
<keyword evidence="6" id="KW-0808">Transferase</keyword>
<sequence length="679" mass="72832">MSTSIDLKEFRGAYLAEVGEHLSLSNAKMLEIEDSLKRGQASFRAIRELFRLLHTIKGLSAMVGVDTIVTLAHRMEAILRRADQRTMELSLDAVEPLFHGLRAIQEVVVALSKGRPIDPPSNVLIARLEAVEAHGKPASESPGGERVLDLEPALDAKLARFEREQLINADREGRRVVRIDFVPSPKKAELGFTINSVRERLGSIAEIVKVVPVAVPATEDAPGGLCFVLMLVTLAEDSELAAAVGGPEVQVRPLVHAPPPPAPDPAFSEIPGGSVDDDDLHARNVLRVDVQRVDEAMERLAALIVSRSRLTRVLDDVAQVDGALGRELKSIVEESGRQLRDLRASILRIRTVRFAEILARLPLVVRGLRRSSGKDVTLATDAGDAELDKSVAERLFPALIHLVRNAIDHGIELPDERERSGKPRQGTLTVSATVLANREISVQVSDDGAGVDREAVARQLGGVVPEADDGLLNALCRAGLSTRRVATTGSGRGMGMDIVKKIVVDQLGGTLSLANHPGKGAIFTLRVPLTVAIVDAFVVRLKEDKFVVPVVSVEDIVEVIPGAAVRGATPYGLVALMAWRGTSVPLVELATLFGMTPVADSTAVRHGVIVRRGSERVGFVLDRVLSQQEAVIRPLVDPLVQVPGISGSTDLGDGKSTLVLDLSALAHALLTHGRYGEPN</sequence>
<keyword evidence="15" id="KW-1185">Reference proteome</keyword>
<dbReference type="InterPro" id="IPR004358">
    <property type="entry name" value="Sig_transdc_His_kin-like_C"/>
</dbReference>
<dbReference type="SUPFAM" id="SSF55874">
    <property type="entry name" value="ATPase domain of HSP90 chaperone/DNA topoisomerase II/histidine kinase"/>
    <property type="match status" value="1"/>
</dbReference>
<dbReference type="SMART" id="SM00387">
    <property type="entry name" value="HATPase_c"/>
    <property type="match status" value="1"/>
</dbReference>
<evidence type="ECO:0000256" key="8">
    <source>
        <dbReference type="ARBA" id="ARBA00022777"/>
    </source>
</evidence>